<dbReference type="Gene3D" id="3.30.1310.10">
    <property type="entry name" value="Nucleoid-associated protein YbaB-like domain"/>
    <property type="match status" value="1"/>
</dbReference>
<reference evidence="1" key="1">
    <citation type="submission" date="2014-05" db="EMBL/GenBank/DDBJ databases">
        <title>Genome sequence of Mycobacterium aromaticivorans strain JS19b1T (= DSM 45407T).</title>
        <authorList>
            <person name="Kwak Y."/>
            <person name="Park G.-S."/>
            <person name="Li Q.X."/>
            <person name="Lee S.-E."/>
            <person name="Shin J.-H."/>
        </authorList>
    </citation>
    <scope>NUCLEOTIDE SEQUENCE [LARGE SCALE GENOMIC DNA]</scope>
    <source>
        <strain evidence="1">JS19b1</strain>
    </source>
</reference>
<dbReference type="InterPro" id="IPR004401">
    <property type="entry name" value="YbaB/EbfC"/>
</dbReference>
<comment type="caution">
    <text evidence="1">The sequence shown here is derived from an EMBL/GenBank/DDBJ whole genome shotgun (WGS) entry which is preliminary data.</text>
</comment>
<protein>
    <submittedName>
        <fullName evidence="1">Uncharacterized protein</fullName>
    </submittedName>
</protein>
<keyword evidence="2" id="KW-1185">Reference proteome</keyword>
<dbReference type="AlphaFoldDB" id="A0A064C9B1"/>
<dbReference type="STRING" id="1440774.Y900_028715"/>
<sequence>MQSEAETQERTYVETSRTGALLVELDGTGGVVRVQLEPEVNATWSADTLSERLMHLHRLALMRARFAQRQRMNELGADMPPDDTYPSESEIAAYRARYVDF</sequence>
<dbReference type="GO" id="GO:0003677">
    <property type="term" value="F:DNA binding"/>
    <property type="evidence" value="ECO:0007669"/>
    <property type="project" value="InterPro"/>
</dbReference>
<dbReference type="OrthoDB" id="4740444at2"/>
<gene>
    <name evidence="1" type="ORF">Y900_028715</name>
</gene>
<dbReference type="Proteomes" id="UP000022835">
    <property type="component" value="Unassembled WGS sequence"/>
</dbReference>
<dbReference type="RefSeq" id="WP_036348596.1">
    <property type="nucleotide sequence ID" value="NZ_JALN02000002.1"/>
</dbReference>
<dbReference type="EMBL" id="JALN02000002">
    <property type="protein sequence ID" value="KDE97244.1"/>
    <property type="molecule type" value="Genomic_DNA"/>
</dbReference>
<dbReference type="InterPro" id="IPR036894">
    <property type="entry name" value="YbaB-like_sf"/>
</dbReference>
<evidence type="ECO:0000313" key="2">
    <source>
        <dbReference type="Proteomes" id="UP000022835"/>
    </source>
</evidence>
<dbReference type="eggNOG" id="ENOG5031XUC">
    <property type="taxonomic scope" value="Bacteria"/>
</dbReference>
<name>A0A064C9B1_9MYCO</name>
<dbReference type="Pfam" id="PF02575">
    <property type="entry name" value="YbaB_DNA_bd"/>
    <property type="match status" value="1"/>
</dbReference>
<proteinExistence type="predicted"/>
<organism evidence="1 2">
    <name type="scientific">Mycolicibacterium aromaticivorans JS19b1 = JCM 16368</name>
    <dbReference type="NCBI Taxonomy" id="1440774"/>
    <lineage>
        <taxon>Bacteria</taxon>
        <taxon>Bacillati</taxon>
        <taxon>Actinomycetota</taxon>
        <taxon>Actinomycetes</taxon>
        <taxon>Mycobacteriales</taxon>
        <taxon>Mycobacteriaceae</taxon>
        <taxon>Mycolicibacterium</taxon>
    </lineage>
</organism>
<evidence type="ECO:0000313" key="1">
    <source>
        <dbReference type="EMBL" id="KDE97244.1"/>
    </source>
</evidence>
<accession>A0A064C9B1</accession>